<evidence type="ECO:0000256" key="8">
    <source>
        <dbReference type="SAM" id="SignalP"/>
    </source>
</evidence>
<evidence type="ECO:0000256" key="1">
    <source>
        <dbReference type="ARBA" id="ARBA00004613"/>
    </source>
</evidence>
<feature type="signal peptide" evidence="8">
    <location>
        <begin position="1"/>
        <end position="17"/>
    </location>
</feature>
<organism evidence="10 11">
    <name type="scientific">Drosophila lebanonensis</name>
    <name type="common">Fruit fly</name>
    <name type="synonym">Scaptodrosophila lebanonensis</name>
    <dbReference type="NCBI Taxonomy" id="7225"/>
    <lineage>
        <taxon>Eukaryota</taxon>
        <taxon>Metazoa</taxon>
        <taxon>Ecdysozoa</taxon>
        <taxon>Arthropoda</taxon>
        <taxon>Hexapoda</taxon>
        <taxon>Insecta</taxon>
        <taxon>Pterygota</taxon>
        <taxon>Neoptera</taxon>
        <taxon>Endopterygota</taxon>
        <taxon>Diptera</taxon>
        <taxon>Brachycera</taxon>
        <taxon>Muscomorpha</taxon>
        <taxon>Ephydroidea</taxon>
        <taxon>Drosophilidae</taxon>
        <taxon>Scaptodrosophila</taxon>
    </lineage>
</organism>
<evidence type="ECO:0000313" key="11">
    <source>
        <dbReference type="RefSeq" id="XP_030387261.1"/>
    </source>
</evidence>
<name>A0A6J2UFN5_DROLE</name>
<dbReference type="GO" id="GO:0005576">
    <property type="term" value="C:extracellular region"/>
    <property type="evidence" value="ECO:0007669"/>
    <property type="project" value="UniProtKB-SubCell"/>
</dbReference>
<keyword evidence="6" id="KW-0391">Immunity</keyword>
<comment type="similarity">
    <text evidence="2">Belongs to the attacin/sarcotoxin-2 family.</text>
</comment>
<accession>A0A6J2UFN5</accession>
<evidence type="ECO:0000256" key="7">
    <source>
        <dbReference type="ARBA" id="ARBA00023022"/>
    </source>
</evidence>
<evidence type="ECO:0000256" key="4">
    <source>
        <dbReference type="ARBA" id="ARBA00022529"/>
    </source>
</evidence>
<dbReference type="GO" id="GO:0045087">
    <property type="term" value="P:innate immune response"/>
    <property type="evidence" value="ECO:0007669"/>
    <property type="project" value="UniProtKB-KW"/>
</dbReference>
<evidence type="ECO:0000256" key="3">
    <source>
        <dbReference type="ARBA" id="ARBA00022525"/>
    </source>
</evidence>
<dbReference type="Proteomes" id="UP000504634">
    <property type="component" value="Unplaced"/>
</dbReference>
<keyword evidence="10" id="KW-1185">Reference proteome</keyword>
<dbReference type="OrthoDB" id="8117451at2759"/>
<evidence type="ECO:0000256" key="2">
    <source>
        <dbReference type="ARBA" id="ARBA00007550"/>
    </source>
</evidence>
<dbReference type="AlphaFoldDB" id="A0A6J2UFN5"/>
<dbReference type="GO" id="GO:0042742">
    <property type="term" value="P:defense response to bacterium"/>
    <property type="evidence" value="ECO:0007669"/>
    <property type="project" value="UniProtKB-KW"/>
</dbReference>
<feature type="domain" description="Attacin C-terminal" evidence="9">
    <location>
        <begin position="61"/>
        <end position="109"/>
    </location>
</feature>
<feature type="chain" id="PRO_5027059327" evidence="8">
    <location>
        <begin position="18"/>
        <end position="111"/>
    </location>
</feature>
<dbReference type="GeneID" id="115633897"/>
<protein>
    <submittedName>
        <fullName evidence="11">Diptericin A-like</fullName>
    </submittedName>
</protein>
<reference evidence="11" key="1">
    <citation type="submission" date="2025-08" db="UniProtKB">
        <authorList>
            <consortium name="RefSeq"/>
        </authorList>
    </citation>
    <scope>IDENTIFICATION</scope>
    <source>
        <strain evidence="11">11010-0011.00</strain>
        <tissue evidence="11">Whole body</tissue>
    </source>
</reference>
<comment type="subcellular location">
    <subcellularLocation>
        <location evidence="1">Secreted</location>
    </subcellularLocation>
</comment>
<evidence type="ECO:0000313" key="10">
    <source>
        <dbReference type="Proteomes" id="UP000504634"/>
    </source>
</evidence>
<evidence type="ECO:0000256" key="6">
    <source>
        <dbReference type="ARBA" id="ARBA00022859"/>
    </source>
</evidence>
<sequence length="111" mass="12038">MQATFVILLFAISAVLAYPSSYEFDEPQEGPDYYADADVALSRVRRQLNVQGGGSPGKGIDLSVQGRAPVWQSNNGRHSFDVTGQYGQHFGGPYGNSRPSWGAGGAYTFRF</sequence>
<evidence type="ECO:0000256" key="5">
    <source>
        <dbReference type="ARBA" id="ARBA00022588"/>
    </source>
</evidence>
<dbReference type="Pfam" id="PF03769">
    <property type="entry name" value="Attacin_C"/>
    <property type="match status" value="1"/>
</dbReference>
<keyword evidence="8" id="KW-0732">Signal</keyword>
<proteinExistence type="inferred from homology"/>
<gene>
    <name evidence="11" type="primary">LOC115633897</name>
</gene>
<keyword evidence="7" id="KW-0044">Antibiotic</keyword>
<keyword evidence="4" id="KW-0929">Antimicrobial</keyword>
<keyword evidence="5" id="KW-0399">Innate immunity</keyword>
<dbReference type="RefSeq" id="XP_030387261.1">
    <property type="nucleotide sequence ID" value="XM_030531401.1"/>
</dbReference>
<dbReference type="InterPro" id="IPR005521">
    <property type="entry name" value="Attacin_C"/>
</dbReference>
<evidence type="ECO:0000259" key="9">
    <source>
        <dbReference type="Pfam" id="PF03769"/>
    </source>
</evidence>
<keyword evidence="3" id="KW-0964">Secreted</keyword>